<dbReference type="Gene3D" id="3.90.1200.10">
    <property type="match status" value="1"/>
</dbReference>
<dbReference type="RefSeq" id="XP_056490058.1">
    <property type="nucleotide sequence ID" value="XM_056630756.1"/>
</dbReference>
<dbReference type="Proteomes" id="UP001147747">
    <property type="component" value="Unassembled WGS sequence"/>
</dbReference>
<evidence type="ECO:0000313" key="3">
    <source>
        <dbReference type="Proteomes" id="UP001147747"/>
    </source>
</evidence>
<proteinExistence type="predicted"/>
<comment type="caution">
    <text evidence="2">The sequence shown here is derived from an EMBL/GenBank/DDBJ whole genome shotgun (WGS) entry which is preliminary data.</text>
</comment>
<name>A0A9W9W3Y0_9EURO</name>
<dbReference type="CDD" id="cd05120">
    <property type="entry name" value="APH_ChoK_like"/>
    <property type="match status" value="1"/>
</dbReference>
<dbReference type="AlphaFoldDB" id="A0A9W9W3Y0"/>
<dbReference type="Pfam" id="PF01636">
    <property type="entry name" value="APH"/>
    <property type="match status" value="1"/>
</dbReference>
<sequence>MSSTDPCPACSWTSERQRCCSYESRIKLFYEASDRGVWSLGSKLVLKDRGPNSFPTCEVQTTQFVQEKTSITVPTFVDSWEEDGHTLILMKRIPGEPLSSAWPKLSIAEKENIAQQTAENLLQLRDIHSDKIQGIGGRPVYSNFLFPNRKGYGFPHGPLATDDELWGEMEKSLHEDMSEAARIRLRSRMPPATPYTFTHGDLTNVNIMVHNGSLTGIIDWEHSGYYPVWWGVCLYLGSR</sequence>
<feature type="domain" description="Aminoglycoside phosphotransferase" evidence="1">
    <location>
        <begin position="60"/>
        <end position="229"/>
    </location>
</feature>
<keyword evidence="3" id="KW-1185">Reference proteome</keyword>
<dbReference type="InterPro" id="IPR051678">
    <property type="entry name" value="AGP_Transferase"/>
</dbReference>
<dbReference type="InterPro" id="IPR002575">
    <property type="entry name" value="Aminoglycoside_PTrfase"/>
</dbReference>
<dbReference type="OrthoDB" id="8300194at2759"/>
<reference evidence="2" key="2">
    <citation type="journal article" date="2023" name="IMA Fungus">
        <title>Comparative genomic study of the Penicillium genus elucidates a diverse pangenome and 15 lateral gene transfer events.</title>
        <authorList>
            <person name="Petersen C."/>
            <person name="Sorensen T."/>
            <person name="Nielsen M.R."/>
            <person name="Sondergaard T.E."/>
            <person name="Sorensen J.L."/>
            <person name="Fitzpatrick D.A."/>
            <person name="Frisvad J.C."/>
            <person name="Nielsen K.L."/>
        </authorList>
    </citation>
    <scope>NUCLEOTIDE SEQUENCE</scope>
    <source>
        <strain evidence="2">IBT 29677</strain>
    </source>
</reference>
<reference evidence="2" key="1">
    <citation type="submission" date="2022-12" db="EMBL/GenBank/DDBJ databases">
        <authorList>
            <person name="Petersen C."/>
        </authorList>
    </citation>
    <scope>NUCLEOTIDE SEQUENCE</scope>
    <source>
        <strain evidence="2">IBT 29677</strain>
    </source>
</reference>
<organism evidence="2 3">
    <name type="scientific">Penicillium cosmopolitanum</name>
    <dbReference type="NCBI Taxonomy" id="1131564"/>
    <lineage>
        <taxon>Eukaryota</taxon>
        <taxon>Fungi</taxon>
        <taxon>Dikarya</taxon>
        <taxon>Ascomycota</taxon>
        <taxon>Pezizomycotina</taxon>
        <taxon>Eurotiomycetes</taxon>
        <taxon>Eurotiomycetidae</taxon>
        <taxon>Eurotiales</taxon>
        <taxon>Aspergillaceae</taxon>
        <taxon>Penicillium</taxon>
    </lineage>
</organism>
<dbReference type="PANTHER" id="PTHR21310:SF15">
    <property type="entry name" value="AMINOGLYCOSIDE PHOSPHOTRANSFERASE DOMAIN-CONTAINING PROTEIN"/>
    <property type="match status" value="1"/>
</dbReference>
<dbReference type="EMBL" id="JAPZBU010000006">
    <property type="protein sequence ID" value="KAJ5398006.1"/>
    <property type="molecule type" value="Genomic_DNA"/>
</dbReference>
<protein>
    <recommendedName>
        <fullName evidence="1">Aminoglycoside phosphotransferase domain-containing protein</fullName>
    </recommendedName>
</protein>
<dbReference type="PANTHER" id="PTHR21310">
    <property type="entry name" value="AMINOGLYCOSIDE PHOSPHOTRANSFERASE-RELATED-RELATED"/>
    <property type="match status" value="1"/>
</dbReference>
<dbReference type="SUPFAM" id="SSF56112">
    <property type="entry name" value="Protein kinase-like (PK-like)"/>
    <property type="match status" value="1"/>
</dbReference>
<dbReference type="GeneID" id="81369736"/>
<dbReference type="InterPro" id="IPR011009">
    <property type="entry name" value="Kinase-like_dom_sf"/>
</dbReference>
<accession>A0A9W9W3Y0</accession>
<evidence type="ECO:0000313" key="2">
    <source>
        <dbReference type="EMBL" id="KAJ5398006.1"/>
    </source>
</evidence>
<gene>
    <name evidence="2" type="ORF">N7509_006119</name>
</gene>
<evidence type="ECO:0000259" key="1">
    <source>
        <dbReference type="Pfam" id="PF01636"/>
    </source>
</evidence>